<protein>
    <submittedName>
        <fullName evidence="2">Uncharacterized protein</fullName>
    </submittedName>
</protein>
<evidence type="ECO:0000256" key="1">
    <source>
        <dbReference type="SAM" id="Phobius"/>
    </source>
</evidence>
<keyword evidence="1" id="KW-0812">Transmembrane</keyword>
<dbReference type="EMBL" id="BLLH01000007">
    <property type="protein sequence ID" value="GFH40966.1"/>
    <property type="molecule type" value="Genomic_DNA"/>
</dbReference>
<dbReference type="Proteomes" id="UP000475928">
    <property type="component" value="Unassembled WGS sequence"/>
</dbReference>
<keyword evidence="1" id="KW-1133">Transmembrane helix</keyword>
<proteinExistence type="predicted"/>
<evidence type="ECO:0000313" key="3">
    <source>
        <dbReference type="Proteomes" id="UP000475928"/>
    </source>
</evidence>
<reference evidence="2 3" key="1">
    <citation type="submission" date="2020-02" db="EMBL/GenBank/DDBJ databases">
        <title>Draft genome sequence of Lactococcus sp. Hs20B0-1.</title>
        <authorList>
            <person name="Noda S."/>
            <person name="Yuki M."/>
            <person name="Ohkuma M."/>
        </authorList>
    </citation>
    <scope>NUCLEOTIDE SEQUENCE [LARGE SCALE GENOMIC DNA]</scope>
    <source>
        <strain evidence="2 3">Hs20B0-1</strain>
    </source>
</reference>
<keyword evidence="3" id="KW-1185">Reference proteome</keyword>
<dbReference type="AlphaFoldDB" id="A0A6A0B7T3"/>
<organism evidence="2 3">
    <name type="scientific">Pseudolactococcus insecticola</name>
    <dbReference type="NCBI Taxonomy" id="2709158"/>
    <lineage>
        <taxon>Bacteria</taxon>
        <taxon>Bacillati</taxon>
        <taxon>Bacillota</taxon>
        <taxon>Bacilli</taxon>
        <taxon>Lactobacillales</taxon>
        <taxon>Streptococcaceae</taxon>
        <taxon>Pseudolactococcus</taxon>
    </lineage>
</organism>
<feature type="transmembrane region" description="Helical" evidence="1">
    <location>
        <begin position="99"/>
        <end position="132"/>
    </location>
</feature>
<feature type="transmembrane region" description="Helical" evidence="1">
    <location>
        <begin position="65"/>
        <end position="87"/>
    </location>
</feature>
<accession>A0A6A0B7T3</accession>
<feature type="transmembrane region" description="Helical" evidence="1">
    <location>
        <begin position="36"/>
        <end position="53"/>
    </location>
</feature>
<dbReference type="RefSeq" id="WP_172356991.1">
    <property type="nucleotide sequence ID" value="NZ_BLLH01000007.1"/>
</dbReference>
<gene>
    <name evidence="2" type="ORF">Hs20B_13640</name>
</gene>
<name>A0A6A0B7T3_9LACT</name>
<sequence>MTVSPFEVKKSRQKKRLPAVNQPLILENKKRSPKKVYVLAIIFFVGLAFTVIADKDYGQIEKFGMLVWFVLSFFAYATVVTSFAVIWQRLLRPSPKTKNAFFIFITAFISNLLSKLMIIFYLFAFLLAPAFWLISKHWTIG</sequence>
<comment type="caution">
    <text evidence="2">The sequence shown here is derived from an EMBL/GenBank/DDBJ whole genome shotgun (WGS) entry which is preliminary data.</text>
</comment>
<keyword evidence="1" id="KW-0472">Membrane</keyword>
<evidence type="ECO:0000313" key="2">
    <source>
        <dbReference type="EMBL" id="GFH40966.1"/>
    </source>
</evidence>